<evidence type="ECO:0000256" key="2">
    <source>
        <dbReference type="ARBA" id="ARBA00022475"/>
    </source>
</evidence>
<proteinExistence type="predicted"/>
<keyword evidence="9" id="KW-1185">Reference proteome</keyword>
<evidence type="ECO:0000256" key="6">
    <source>
        <dbReference type="SAM" id="MobiDB-lite"/>
    </source>
</evidence>
<feature type="transmembrane region" description="Helical" evidence="7">
    <location>
        <begin position="465"/>
        <end position="484"/>
    </location>
</feature>
<feature type="transmembrane region" description="Helical" evidence="7">
    <location>
        <begin position="152"/>
        <end position="175"/>
    </location>
</feature>
<dbReference type="InterPro" id="IPR002797">
    <property type="entry name" value="Polysacc_synth"/>
</dbReference>
<dbReference type="AlphaFoldDB" id="A0A6M4AVT7"/>
<feature type="transmembrane region" description="Helical" evidence="7">
    <location>
        <begin position="427"/>
        <end position="444"/>
    </location>
</feature>
<feature type="transmembrane region" description="Helical" evidence="7">
    <location>
        <begin position="58"/>
        <end position="81"/>
    </location>
</feature>
<evidence type="ECO:0000313" key="8">
    <source>
        <dbReference type="EMBL" id="QJQ31101.1"/>
    </source>
</evidence>
<organism evidence="8 9">
    <name type="scientific">Sphingomonas lacunae</name>
    <dbReference type="NCBI Taxonomy" id="2698828"/>
    <lineage>
        <taxon>Bacteria</taxon>
        <taxon>Pseudomonadati</taxon>
        <taxon>Pseudomonadota</taxon>
        <taxon>Alphaproteobacteria</taxon>
        <taxon>Sphingomonadales</taxon>
        <taxon>Sphingomonadaceae</taxon>
        <taxon>Sphingomonas</taxon>
    </lineage>
</organism>
<keyword evidence="4 7" id="KW-1133">Transmembrane helix</keyword>
<dbReference type="InterPro" id="IPR050833">
    <property type="entry name" value="Poly_Biosynth_Transport"/>
</dbReference>
<evidence type="ECO:0000256" key="1">
    <source>
        <dbReference type="ARBA" id="ARBA00004651"/>
    </source>
</evidence>
<feature type="transmembrane region" description="Helical" evidence="7">
    <location>
        <begin position="490"/>
        <end position="511"/>
    </location>
</feature>
<keyword evidence="2" id="KW-1003">Cell membrane</keyword>
<evidence type="ECO:0000256" key="5">
    <source>
        <dbReference type="ARBA" id="ARBA00023136"/>
    </source>
</evidence>
<protein>
    <submittedName>
        <fullName evidence="8">Oligosaccharide flippase family protein</fullName>
    </submittedName>
</protein>
<feature type="transmembrane region" description="Helical" evidence="7">
    <location>
        <begin position="332"/>
        <end position="353"/>
    </location>
</feature>
<comment type="subcellular location">
    <subcellularLocation>
        <location evidence="1">Cell membrane</location>
        <topology evidence="1">Multi-pass membrane protein</topology>
    </subcellularLocation>
</comment>
<feature type="transmembrane region" description="Helical" evidence="7">
    <location>
        <begin position="187"/>
        <end position="206"/>
    </location>
</feature>
<dbReference type="EMBL" id="CP053015">
    <property type="protein sequence ID" value="QJQ31101.1"/>
    <property type="molecule type" value="Genomic_DNA"/>
</dbReference>
<feature type="region of interest" description="Disordered" evidence="6">
    <location>
        <begin position="1"/>
        <end position="27"/>
    </location>
</feature>
<name>A0A6M4AVT7_9SPHN</name>
<dbReference type="KEGG" id="slan:GV829_00405"/>
<reference evidence="8 9" key="1">
    <citation type="submission" date="2020-01" db="EMBL/GenBank/DDBJ databases">
        <title>Sphingomonas sp. strain CSW-10.</title>
        <authorList>
            <person name="Chen W.-M."/>
        </authorList>
    </citation>
    <scope>NUCLEOTIDE SEQUENCE [LARGE SCALE GENOMIC DNA]</scope>
    <source>
        <strain evidence="8 9">CSW-10</strain>
    </source>
</reference>
<dbReference type="PANTHER" id="PTHR30250">
    <property type="entry name" value="PST FAMILY PREDICTED COLANIC ACID TRANSPORTER"/>
    <property type="match status" value="1"/>
</dbReference>
<keyword evidence="3 7" id="KW-0812">Transmembrane</keyword>
<dbReference type="Proteomes" id="UP000503018">
    <property type="component" value="Chromosome"/>
</dbReference>
<evidence type="ECO:0000313" key="9">
    <source>
        <dbReference type="Proteomes" id="UP000503018"/>
    </source>
</evidence>
<evidence type="ECO:0000256" key="3">
    <source>
        <dbReference type="ARBA" id="ARBA00022692"/>
    </source>
</evidence>
<evidence type="ECO:0000256" key="7">
    <source>
        <dbReference type="SAM" id="Phobius"/>
    </source>
</evidence>
<gene>
    <name evidence="8" type="ORF">GV829_00405</name>
</gene>
<feature type="transmembrane region" description="Helical" evidence="7">
    <location>
        <begin position="373"/>
        <end position="396"/>
    </location>
</feature>
<feature type="transmembrane region" description="Helical" evidence="7">
    <location>
        <begin position="212"/>
        <end position="231"/>
    </location>
</feature>
<feature type="transmembrane region" description="Helical" evidence="7">
    <location>
        <begin position="112"/>
        <end position="132"/>
    </location>
</feature>
<sequence length="529" mass="55683">MVHCPSSRAKARGVSEPVPPSQADSAPAAVTSRHVAKGVGTTLLSRLGAVIEIVAQPLYVWMFGLASFGLYAVLWAAINLLENIFDLGMTSAMQRTVPQSADDREAADALRAAMLLGVGPCIIVAAVIMLAAEPLSVWVNVAAEDRHLVVPAIQLFVWALPLWAFVEIATSALRARHLFGPEIRLRLVWEMLIRLVLAVGFYLAGFGLTGLFYAHLLSLAITAALCLRLVAQHYRLGMLVTGPLVTPIFVETMKAGLSILPSNMIGRLFGDAPAVVLNIAIPGAAGAQAGALFTIARKVSSVVQLVRIAFVYVLAPLASSAERADRAQVHDIYAYAVRLILVIALPLAAVLSAGSAPLLRLFGPDAIVAQGAMIILLLARAMEAVVGISLPVLQVVAGFRHQLTASIVGLIVACLVGWPLMQAMNPLTGLTLAVSIGFVIAAAIPMIQLQVHEALNPIGPELGRAAVRTFIVTLVALVLALAAARLPDAAALPLVLIVGLGAIWVSARLALPLADRESLGKTGRKLRLV</sequence>
<dbReference type="PANTHER" id="PTHR30250:SF11">
    <property type="entry name" value="O-ANTIGEN TRANSPORTER-RELATED"/>
    <property type="match status" value="1"/>
</dbReference>
<dbReference type="GO" id="GO:0005886">
    <property type="term" value="C:plasma membrane"/>
    <property type="evidence" value="ECO:0007669"/>
    <property type="project" value="UniProtKB-SubCell"/>
</dbReference>
<dbReference type="Pfam" id="PF01943">
    <property type="entry name" value="Polysacc_synt"/>
    <property type="match status" value="1"/>
</dbReference>
<feature type="transmembrane region" description="Helical" evidence="7">
    <location>
        <begin position="403"/>
        <end position="421"/>
    </location>
</feature>
<evidence type="ECO:0000256" key="4">
    <source>
        <dbReference type="ARBA" id="ARBA00022989"/>
    </source>
</evidence>
<accession>A0A6M4AVT7</accession>
<feature type="transmembrane region" description="Helical" evidence="7">
    <location>
        <begin position="274"/>
        <end position="296"/>
    </location>
</feature>
<keyword evidence="5 7" id="KW-0472">Membrane</keyword>